<dbReference type="RefSeq" id="WP_132748351.1">
    <property type="nucleotide sequence ID" value="NZ_SLXK01000061.1"/>
</dbReference>
<dbReference type="EMBL" id="SLXK01000061">
    <property type="protein sequence ID" value="TCP19535.1"/>
    <property type="molecule type" value="Genomic_DNA"/>
</dbReference>
<dbReference type="InterPro" id="IPR036452">
    <property type="entry name" value="Ribo_hydro-like"/>
</dbReference>
<dbReference type="SUPFAM" id="SSF53590">
    <property type="entry name" value="Nucleoside hydrolase"/>
    <property type="match status" value="1"/>
</dbReference>
<dbReference type="GO" id="GO:0006152">
    <property type="term" value="P:purine nucleoside catabolic process"/>
    <property type="evidence" value="ECO:0007669"/>
    <property type="project" value="TreeGrafter"/>
</dbReference>
<name>A0A4R2NEK5_9BACL</name>
<dbReference type="InterPro" id="IPR001910">
    <property type="entry name" value="Inosine/uridine_hydrolase_dom"/>
</dbReference>
<dbReference type="InterPro" id="IPR023186">
    <property type="entry name" value="IUNH"/>
</dbReference>
<accession>A0A4R2NEK5</accession>
<dbReference type="Proteomes" id="UP000295416">
    <property type="component" value="Unassembled WGS sequence"/>
</dbReference>
<evidence type="ECO:0000313" key="5">
    <source>
        <dbReference type="Proteomes" id="UP000295416"/>
    </source>
</evidence>
<comment type="caution">
    <text evidence="4">The sequence shown here is derived from an EMBL/GenBank/DDBJ whole genome shotgun (WGS) entry which is preliminary data.</text>
</comment>
<keyword evidence="2" id="KW-0326">Glycosidase</keyword>
<gene>
    <name evidence="4" type="ORF">EV207_16117</name>
</gene>
<dbReference type="CDD" id="cd02650">
    <property type="entry name" value="nuc_hydro_CaPnhB"/>
    <property type="match status" value="1"/>
</dbReference>
<feature type="domain" description="Inosine/uridine-preferring nucleoside hydrolase" evidence="3">
    <location>
        <begin position="4"/>
        <end position="298"/>
    </location>
</feature>
<protein>
    <submittedName>
        <fullName evidence="4">Purine nucleosidase</fullName>
    </submittedName>
</protein>
<reference evidence="4 5" key="1">
    <citation type="submission" date="2019-03" db="EMBL/GenBank/DDBJ databases">
        <title>Genomic Encyclopedia of Type Strains, Phase IV (KMG-IV): sequencing the most valuable type-strain genomes for metagenomic binning, comparative biology and taxonomic classification.</title>
        <authorList>
            <person name="Goeker M."/>
        </authorList>
    </citation>
    <scope>NUCLEOTIDE SEQUENCE [LARGE SCALE GENOMIC DNA]</scope>
    <source>
        <strain evidence="4 5">DSM 19377</strain>
    </source>
</reference>
<dbReference type="Pfam" id="PF01156">
    <property type="entry name" value="IU_nuc_hydro"/>
    <property type="match status" value="1"/>
</dbReference>
<dbReference type="GO" id="GO:0008477">
    <property type="term" value="F:purine nucleosidase activity"/>
    <property type="evidence" value="ECO:0007669"/>
    <property type="project" value="TreeGrafter"/>
</dbReference>
<evidence type="ECO:0000256" key="1">
    <source>
        <dbReference type="ARBA" id="ARBA00022801"/>
    </source>
</evidence>
<keyword evidence="5" id="KW-1185">Reference proteome</keyword>
<proteinExistence type="predicted"/>
<dbReference type="PANTHER" id="PTHR12304:SF4">
    <property type="entry name" value="URIDINE NUCLEOSIDASE"/>
    <property type="match status" value="1"/>
</dbReference>
<dbReference type="PANTHER" id="PTHR12304">
    <property type="entry name" value="INOSINE-URIDINE PREFERRING NUCLEOSIDE HYDROLASE"/>
    <property type="match status" value="1"/>
</dbReference>
<sequence length="311" mass="33371">MKNIILDVDTGIDDALAISYAVQSPELNILGITTSFGNTSVPEATRNTLQVLEVLGARDIPVIPGVEEKFNGDVHRDKTVWIHGQNGIGDAVLPEAAGKPLDMLAHDFIISAVRDHPHDVTILTVASQVNLAMAIQKDPGIVPLIDDVIVMGGAVTVPGNVTPFAEANIHTDADAAQFTFQSGLPVTLVGLDVTKKTLLKRDVLQTWRKEGTDLARILADACDFYMNAYAKNEPDLNGCALHDPLTVGAAIDPSFVKTVPMTIDVVTEGEKVGQTIGEKGANERPIQVCLEVDSDRFVSHFLERVTGHEAL</sequence>
<evidence type="ECO:0000256" key="2">
    <source>
        <dbReference type="ARBA" id="ARBA00023295"/>
    </source>
</evidence>
<dbReference type="AlphaFoldDB" id="A0A4R2NEK5"/>
<dbReference type="GO" id="GO:0005829">
    <property type="term" value="C:cytosol"/>
    <property type="evidence" value="ECO:0007669"/>
    <property type="project" value="TreeGrafter"/>
</dbReference>
<dbReference type="OrthoDB" id="9797882at2"/>
<organism evidence="4 5">
    <name type="scientific">Scopulibacillus darangshiensis</name>
    <dbReference type="NCBI Taxonomy" id="442528"/>
    <lineage>
        <taxon>Bacteria</taxon>
        <taxon>Bacillati</taxon>
        <taxon>Bacillota</taxon>
        <taxon>Bacilli</taxon>
        <taxon>Bacillales</taxon>
        <taxon>Sporolactobacillaceae</taxon>
        <taxon>Scopulibacillus</taxon>
    </lineage>
</organism>
<dbReference type="Gene3D" id="3.90.245.10">
    <property type="entry name" value="Ribonucleoside hydrolase-like"/>
    <property type="match status" value="1"/>
</dbReference>
<evidence type="ECO:0000259" key="3">
    <source>
        <dbReference type="Pfam" id="PF01156"/>
    </source>
</evidence>
<keyword evidence="1" id="KW-0378">Hydrolase</keyword>
<evidence type="ECO:0000313" key="4">
    <source>
        <dbReference type="EMBL" id="TCP19535.1"/>
    </source>
</evidence>